<dbReference type="EMBL" id="CANI01000037">
    <property type="protein sequence ID" value="CCM78291.1"/>
    <property type="molecule type" value="Genomic_DNA"/>
</dbReference>
<reference evidence="1 2" key="1">
    <citation type="journal article" date="2013" name="Genome Announc.">
        <title>Draft Genome Sequence of Rhizobium mesoamericanum STM3625, a Nitrogen-Fixing Symbiont of Mimosa pudica Isolated in French Guiana (South America).</title>
        <authorList>
            <person name="Moulin L."/>
            <person name="Mornico D."/>
            <person name="Melkonian R."/>
            <person name="Klonowska A."/>
        </authorList>
    </citation>
    <scope>NUCLEOTIDE SEQUENCE [LARGE SCALE GENOMIC DNA]</scope>
    <source>
        <strain evidence="1 2">STM3625</strain>
    </source>
</reference>
<evidence type="ECO:0000313" key="1">
    <source>
        <dbReference type="EMBL" id="CCM78291.1"/>
    </source>
</evidence>
<dbReference type="HOGENOM" id="CLU_3414962_0_0_5"/>
<sequence length="27" mass="3036">MDVISAAIINERRVIENIGSSQEVYDN</sequence>
<dbReference type="Proteomes" id="UP000009319">
    <property type="component" value="Unassembled WGS sequence"/>
</dbReference>
<comment type="caution">
    <text evidence="1">The sequence shown here is derived from an EMBL/GenBank/DDBJ whole genome shotgun (WGS) entry which is preliminary data.</text>
</comment>
<name>K0PNZ0_9HYPH</name>
<dbReference type="STRING" id="1211777.BN77_p10948"/>
<accession>K0PNZ0</accession>
<organism evidence="1 2">
    <name type="scientific">Rhizobium mesoamericanum STM3625</name>
    <dbReference type="NCBI Taxonomy" id="1211777"/>
    <lineage>
        <taxon>Bacteria</taxon>
        <taxon>Pseudomonadati</taxon>
        <taxon>Pseudomonadota</taxon>
        <taxon>Alphaproteobacteria</taxon>
        <taxon>Hyphomicrobiales</taxon>
        <taxon>Rhizobiaceae</taxon>
        <taxon>Rhizobium/Agrobacterium group</taxon>
        <taxon>Rhizobium</taxon>
    </lineage>
</organism>
<protein>
    <submittedName>
        <fullName evidence="1">Uncharacterized protein</fullName>
    </submittedName>
</protein>
<evidence type="ECO:0000313" key="2">
    <source>
        <dbReference type="Proteomes" id="UP000009319"/>
    </source>
</evidence>
<proteinExistence type="predicted"/>
<dbReference type="AlphaFoldDB" id="K0PNZ0"/>
<gene>
    <name evidence="1" type="ORF">BN77_p10948</name>
</gene>
<keyword evidence="2" id="KW-1185">Reference proteome</keyword>